<keyword evidence="5" id="KW-1185">Reference proteome</keyword>
<name>A0ABN2B2H2_9ACTN</name>
<keyword evidence="2" id="KW-1133">Transmembrane helix</keyword>
<organism evidence="4 5">
    <name type="scientific">Nocardioides humi</name>
    <dbReference type="NCBI Taxonomy" id="449461"/>
    <lineage>
        <taxon>Bacteria</taxon>
        <taxon>Bacillati</taxon>
        <taxon>Actinomycetota</taxon>
        <taxon>Actinomycetes</taxon>
        <taxon>Propionibacteriales</taxon>
        <taxon>Nocardioidaceae</taxon>
        <taxon>Nocardioides</taxon>
    </lineage>
</organism>
<accession>A0ABN2B2H2</accession>
<proteinExistence type="predicted"/>
<feature type="region of interest" description="Disordered" evidence="1">
    <location>
        <begin position="171"/>
        <end position="194"/>
    </location>
</feature>
<dbReference type="EMBL" id="BAAAOR010000028">
    <property type="protein sequence ID" value="GAA1530693.1"/>
    <property type="molecule type" value="Genomic_DNA"/>
</dbReference>
<feature type="signal peptide" evidence="3">
    <location>
        <begin position="1"/>
        <end position="30"/>
    </location>
</feature>
<evidence type="ECO:0000256" key="3">
    <source>
        <dbReference type="SAM" id="SignalP"/>
    </source>
</evidence>
<evidence type="ECO:0000256" key="1">
    <source>
        <dbReference type="SAM" id="MobiDB-lite"/>
    </source>
</evidence>
<feature type="transmembrane region" description="Helical" evidence="2">
    <location>
        <begin position="340"/>
        <end position="358"/>
    </location>
</feature>
<keyword evidence="2" id="KW-0472">Membrane</keyword>
<reference evidence="4 5" key="1">
    <citation type="journal article" date="2019" name="Int. J. Syst. Evol. Microbiol.">
        <title>The Global Catalogue of Microorganisms (GCM) 10K type strain sequencing project: providing services to taxonomists for standard genome sequencing and annotation.</title>
        <authorList>
            <consortium name="The Broad Institute Genomics Platform"/>
            <consortium name="The Broad Institute Genome Sequencing Center for Infectious Disease"/>
            <person name="Wu L."/>
            <person name="Ma J."/>
        </authorList>
    </citation>
    <scope>NUCLEOTIDE SEQUENCE [LARGE SCALE GENOMIC DNA]</scope>
    <source>
        <strain evidence="4 5">JCM 14942</strain>
    </source>
</reference>
<keyword evidence="3" id="KW-0732">Signal</keyword>
<keyword evidence="2" id="KW-0812">Transmembrane</keyword>
<comment type="caution">
    <text evidence="4">The sequence shown here is derived from an EMBL/GenBank/DDBJ whole genome shotgun (WGS) entry which is preliminary data.</text>
</comment>
<protein>
    <submittedName>
        <fullName evidence="4">Uncharacterized protein</fullName>
    </submittedName>
</protein>
<sequence>MDRPLGRLSRLAAAALALPLLVLAPATARADPRAVATDSRPIALPTDAPDSYRLERTAPGSTFHVALWYVGAGDSVGEGVRLTIGTTPTGTGCGSGAVFRPTLGEPAPLLYTTASTWTDEPDHPCGTADELHVTVGVPSDPADRGRDAVLLVHEEPPLSSYSFDLLREPPAPTWTPLDAEPEPDAVTPGTTPADAPVLGPGSHAFAVRPGRTALVAVPLDWDQSLRAQVDGSPEATVTILGPLLGADVASSGPGRAQSYVTSYLHRDSFDPTRSGASLAGVRYVLVDLPAESPATEVTLSLAVDGTAGDGVPDYGSLADSPPAQPAPDDTAEDTQDPSPAAWIGAGVALALVAAALVVRARRARRRRRPTRRGARVRGR</sequence>
<dbReference type="RefSeq" id="WP_141006529.1">
    <property type="nucleotide sequence ID" value="NZ_BAAAOR010000028.1"/>
</dbReference>
<evidence type="ECO:0000313" key="4">
    <source>
        <dbReference type="EMBL" id="GAA1530693.1"/>
    </source>
</evidence>
<evidence type="ECO:0000256" key="2">
    <source>
        <dbReference type="SAM" id="Phobius"/>
    </source>
</evidence>
<feature type="region of interest" description="Disordered" evidence="1">
    <location>
        <begin position="310"/>
        <end position="339"/>
    </location>
</feature>
<gene>
    <name evidence="4" type="ORF">GCM10009788_37490</name>
</gene>
<dbReference type="Proteomes" id="UP001500842">
    <property type="component" value="Unassembled WGS sequence"/>
</dbReference>
<evidence type="ECO:0000313" key="5">
    <source>
        <dbReference type="Proteomes" id="UP001500842"/>
    </source>
</evidence>
<feature type="chain" id="PRO_5045277836" evidence="3">
    <location>
        <begin position="31"/>
        <end position="379"/>
    </location>
</feature>